<dbReference type="Gene3D" id="3.40.630.30">
    <property type="match status" value="1"/>
</dbReference>
<proteinExistence type="predicted"/>
<accession>A0A061RJV3</accession>
<gene>
    <name evidence="2" type="ORF">TSPGSL018_2849</name>
</gene>
<dbReference type="InterPro" id="IPR000182">
    <property type="entry name" value="GNAT_dom"/>
</dbReference>
<evidence type="ECO:0000313" key="2">
    <source>
        <dbReference type="EMBL" id="JAC71029.1"/>
    </source>
</evidence>
<evidence type="ECO:0000259" key="1">
    <source>
        <dbReference type="Pfam" id="PF00583"/>
    </source>
</evidence>
<organism evidence="2">
    <name type="scientific">Tetraselmis sp. GSL018</name>
    <dbReference type="NCBI Taxonomy" id="582737"/>
    <lineage>
        <taxon>Eukaryota</taxon>
        <taxon>Viridiplantae</taxon>
        <taxon>Chlorophyta</taxon>
        <taxon>core chlorophytes</taxon>
        <taxon>Chlorodendrophyceae</taxon>
        <taxon>Chlorodendrales</taxon>
        <taxon>Chlorodendraceae</taxon>
        <taxon>Tetraselmis</taxon>
    </lineage>
</organism>
<reference evidence="2" key="1">
    <citation type="submission" date="2014-05" db="EMBL/GenBank/DDBJ databases">
        <title>The transcriptome of the halophilic microalga Tetraselmis sp. GSL018 isolated from the Great Salt Lake, Utah.</title>
        <authorList>
            <person name="Jinkerson R.E."/>
            <person name="D'Adamo S."/>
            <person name="Posewitz M.C."/>
        </authorList>
    </citation>
    <scope>NUCLEOTIDE SEQUENCE</scope>
    <source>
        <strain evidence="2">GSL018</strain>
    </source>
</reference>
<dbReference type="EMBL" id="GBEZ01015107">
    <property type="protein sequence ID" value="JAC71029.1"/>
    <property type="molecule type" value="Transcribed_RNA"/>
</dbReference>
<dbReference type="Pfam" id="PF00583">
    <property type="entry name" value="Acetyltransf_1"/>
    <property type="match status" value="1"/>
</dbReference>
<protein>
    <recommendedName>
        <fullName evidence="1">N-acetyltransferase domain-containing protein</fullName>
    </recommendedName>
</protein>
<feature type="domain" description="N-acetyltransferase" evidence="1">
    <location>
        <begin position="69"/>
        <end position="125"/>
    </location>
</feature>
<dbReference type="CDD" id="cd04301">
    <property type="entry name" value="NAT_SF"/>
    <property type="match status" value="1"/>
</dbReference>
<dbReference type="GO" id="GO:0016747">
    <property type="term" value="F:acyltransferase activity, transferring groups other than amino-acyl groups"/>
    <property type="evidence" value="ECO:0007669"/>
    <property type="project" value="InterPro"/>
</dbReference>
<dbReference type="SUPFAM" id="SSF55729">
    <property type="entry name" value="Acyl-CoA N-acyltransferases (Nat)"/>
    <property type="match status" value="1"/>
</dbReference>
<dbReference type="InterPro" id="IPR016181">
    <property type="entry name" value="Acyl_CoA_acyltransferase"/>
</dbReference>
<sequence>MPPVQPVAVAVSPPKPQAMARVEVLNPERFSHMLKIHNEFLSSKHFCFCLPLSESRGEFVSRYKHPSRMAMAAVALAADGTPIGFVQMTMLGVHRDVFERCFHKLRKGEAYIESLAVLDGYRGQGARVANCLNGASKPHVIKVLLSFHLPY</sequence>
<name>A0A061RJV3_9CHLO</name>
<dbReference type="AlphaFoldDB" id="A0A061RJV3"/>